<dbReference type="KEGG" id="sbae:DSM104329_01085"/>
<dbReference type="InterPro" id="IPR001387">
    <property type="entry name" value="Cro/C1-type_HTH"/>
</dbReference>
<dbReference type="AlphaFoldDB" id="A0A9E6XV67"/>
<evidence type="ECO:0000259" key="1">
    <source>
        <dbReference type="PROSITE" id="PS50943"/>
    </source>
</evidence>
<dbReference type="CDD" id="cd00093">
    <property type="entry name" value="HTH_XRE"/>
    <property type="match status" value="1"/>
</dbReference>
<dbReference type="Proteomes" id="UP001162834">
    <property type="component" value="Chromosome"/>
</dbReference>
<dbReference type="PROSITE" id="PS50943">
    <property type="entry name" value="HTH_CROC1"/>
    <property type="match status" value="1"/>
</dbReference>
<proteinExistence type="predicted"/>
<dbReference type="InterPro" id="IPR010982">
    <property type="entry name" value="Lambda_DNA-bd_dom_sf"/>
</dbReference>
<organism evidence="2 3">
    <name type="scientific">Capillimicrobium parvum</name>
    <dbReference type="NCBI Taxonomy" id="2884022"/>
    <lineage>
        <taxon>Bacteria</taxon>
        <taxon>Bacillati</taxon>
        <taxon>Actinomycetota</taxon>
        <taxon>Thermoleophilia</taxon>
        <taxon>Solirubrobacterales</taxon>
        <taxon>Capillimicrobiaceae</taxon>
        <taxon>Capillimicrobium</taxon>
    </lineage>
</organism>
<dbReference type="Pfam" id="PF01381">
    <property type="entry name" value="HTH_3"/>
    <property type="match status" value="1"/>
</dbReference>
<protein>
    <recommendedName>
        <fullName evidence="1">HTH cro/C1-type domain-containing protein</fullName>
    </recommendedName>
</protein>
<dbReference type="EMBL" id="CP087164">
    <property type="protein sequence ID" value="UGS34703.1"/>
    <property type="molecule type" value="Genomic_DNA"/>
</dbReference>
<accession>A0A9E6XV67</accession>
<dbReference type="GO" id="GO:0003677">
    <property type="term" value="F:DNA binding"/>
    <property type="evidence" value="ECO:0007669"/>
    <property type="project" value="InterPro"/>
</dbReference>
<dbReference type="SMART" id="SM00530">
    <property type="entry name" value="HTH_XRE"/>
    <property type="match status" value="1"/>
</dbReference>
<dbReference type="Gene3D" id="1.10.260.40">
    <property type="entry name" value="lambda repressor-like DNA-binding domains"/>
    <property type="match status" value="1"/>
</dbReference>
<name>A0A9E6XV67_9ACTN</name>
<gene>
    <name evidence="2" type="ORF">DSM104329_01085</name>
</gene>
<evidence type="ECO:0000313" key="2">
    <source>
        <dbReference type="EMBL" id="UGS34703.1"/>
    </source>
</evidence>
<feature type="domain" description="HTH cro/C1-type" evidence="1">
    <location>
        <begin position="11"/>
        <end position="65"/>
    </location>
</feature>
<sequence>MSPRERFAANLRAKRLALGLSQEALGDACNLHRTEISLLERAGRDPRLATIVVIARALGVPPSELLAGIR</sequence>
<dbReference type="RefSeq" id="WP_259314369.1">
    <property type="nucleotide sequence ID" value="NZ_CP087164.1"/>
</dbReference>
<dbReference type="SUPFAM" id="SSF47413">
    <property type="entry name" value="lambda repressor-like DNA-binding domains"/>
    <property type="match status" value="1"/>
</dbReference>
<keyword evidence="3" id="KW-1185">Reference proteome</keyword>
<reference evidence="2" key="1">
    <citation type="journal article" date="2022" name="Int. J. Syst. Evol. Microbiol.">
        <title>Pseudomonas aegrilactucae sp. nov. and Pseudomonas morbosilactucae sp. nov., pathogens causing bacterial rot of lettuce in Japan.</title>
        <authorList>
            <person name="Sawada H."/>
            <person name="Fujikawa T."/>
            <person name="Satou M."/>
        </authorList>
    </citation>
    <scope>NUCLEOTIDE SEQUENCE</scope>
    <source>
        <strain evidence="2">0166_1</strain>
    </source>
</reference>
<evidence type="ECO:0000313" key="3">
    <source>
        <dbReference type="Proteomes" id="UP001162834"/>
    </source>
</evidence>